<comment type="caution">
    <text evidence="2">The sequence shown here is derived from an EMBL/GenBank/DDBJ whole genome shotgun (WGS) entry which is preliminary data.</text>
</comment>
<gene>
    <name evidence="2" type="ORF">ACG04Q_20040</name>
</gene>
<reference evidence="2 3" key="1">
    <citation type="submission" date="2024-08" db="EMBL/GenBank/DDBJ databases">
        <authorList>
            <person name="Lu H."/>
        </authorList>
    </citation>
    <scope>NUCLEOTIDE SEQUENCE [LARGE SCALE GENOMIC DNA]</scope>
    <source>
        <strain evidence="2 3">DXS20W</strain>
    </source>
</reference>
<dbReference type="Proteomes" id="UP001606302">
    <property type="component" value="Unassembled WGS sequence"/>
</dbReference>
<feature type="region of interest" description="Disordered" evidence="1">
    <location>
        <begin position="19"/>
        <end position="40"/>
    </location>
</feature>
<dbReference type="RefSeq" id="WP_394513083.1">
    <property type="nucleotide sequence ID" value="NZ_JBIGHX010000008.1"/>
</dbReference>
<name>A0ABW7GPU8_9BURK</name>
<evidence type="ECO:0000256" key="1">
    <source>
        <dbReference type="SAM" id="MobiDB-lite"/>
    </source>
</evidence>
<dbReference type="EMBL" id="JBIGHX010000008">
    <property type="protein sequence ID" value="MFG6463877.1"/>
    <property type="molecule type" value="Genomic_DNA"/>
</dbReference>
<organism evidence="2 3">
    <name type="scientific">Pelomonas lactea</name>
    <dbReference type="NCBI Taxonomy" id="3299030"/>
    <lineage>
        <taxon>Bacteria</taxon>
        <taxon>Pseudomonadati</taxon>
        <taxon>Pseudomonadota</taxon>
        <taxon>Betaproteobacteria</taxon>
        <taxon>Burkholderiales</taxon>
        <taxon>Sphaerotilaceae</taxon>
        <taxon>Roseateles</taxon>
    </lineage>
</organism>
<sequence length="172" mass="19244">MPQGRAAVERVRRALESAGLLDPADGDSQPRVPSGAPAVPSACEGNPDCTACYGQATTDLDTTRIRLEKLRALYSSTYRYGKNMIAYADGVSAVHGVAALTWQTRKVDVLKSLKNLDRAYDAKYEELMRQLHADLQGYGRCEAEQAQVPDWFDRFGFMYYQFMKTTYTRPSL</sequence>
<accession>A0ABW7GPU8</accession>
<evidence type="ECO:0000313" key="3">
    <source>
        <dbReference type="Proteomes" id="UP001606302"/>
    </source>
</evidence>
<proteinExistence type="predicted"/>
<evidence type="ECO:0000313" key="2">
    <source>
        <dbReference type="EMBL" id="MFG6463877.1"/>
    </source>
</evidence>
<protein>
    <submittedName>
        <fullName evidence="2">Uncharacterized protein</fullName>
    </submittedName>
</protein>
<keyword evidence="3" id="KW-1185">Reference proteome</keyword>